<dbReference type="STRING" id="37928.SAMN04489742_3718"/>
<dbReference type="RefSeq" id="WP_170064963.1">
    <property type="nucleotide sequence ID" value="NZ_CP018863.1"/>
</dbReference>
<dbReference type="Pfam" id="PF11292">
    <property type="entry name" value="DUF3093"/>
    <property type="match status" value="1"/>
</dbReference>
<keyword evidence="2" id="KW-1133">Transmembrane helix</keyword>
<dbReference type="Proteomes" id="UP000181917">
    <property type="component" value="Unassembled WGS sequence"/>
</dbReference>
<keyword evidence="4" id="KW-1185">Reference proteome</keyword>
<dbReference type="InterPro" id="IPR021443">
    <property type="entry name" value="DUF3093"/>
</dbReference>
<keyword evidence="2" id="KW-0812">Transmembrane</keyword>
<evidence type="ECO:0000256" key="1">
    <source>
        <dbReference type="SAM" id="MobiDB-lite"/>
    </source>
</evidence>
<keyword evidence="2" id="KW-0472">Membrane</keyword>
<dbReference type="AlphaFoldDB" id="A0A1H1FYF6"/>
<evidence type="ECO:0008006" key="5">
    <source>
        <dbReference type="Google" id="ProtNLM"/>
    </source>
</evidence>
<sequence length="187" mass="20041">MTKKTTGTLRKPVPADAGISGTAEPVPRERNSTAGPAPAHVLYDERLWPSPGVWLIAAGLAAAVIVVLAPINLAVGYIASACTAVLLTVLLAVSTPRITVTDLTLRVGRAEIERRFIGDVEAYKAEEATAQRGRKLNGTAYMCFRGWIDPVVKIGITDEVDRTPYWLVSTRRPGQLVSSLRPSDPPA</sequence>
<feature type="transmembrane region" description="Helical" evidence="2">
    <location>
        <begin position="77"/>
        <end position="100"/>
    </location>
</feature>
<proteinExistence type="predicted"/>
<accession>A0A1H1FYF6</accession>
<evidence type="ECO:0000313" key="4">
    <source>
        <dbReference type="Proteomes" id="UP000181917"/>
    </source>
</evidence>
<gene>
    <name evidence="3" type="ORF">SAMN04489742_3718</name>
</gene>
<name>A0A1H1FYF6_9MICC</name>
<evidence type="ECO:0000313" key="3">
    <source>
        <dbReference type="EMBL" id="SDR05799.1"/>
    </source>
</evidence>
<feature type="region of interest" description="Disordered" evidence="1">
    <location>
        <begin position="1"/>
        <end position="35"/>
    </location>
</feature>
<dbReference type="EMBL" id="FNKH01000002">
    <property type="protein sequence ID" value="SDR05799.1"/>
    <property type="molecule type" value="Genomic_DNA"/>
</dbReference>
<organism evidence="3 4">
    <name type="scientific">Crystallibacter crystallopoietes</name>
    <dbReference type="NCBI Taxonomy" id="37928"/>
    <lineage>
        <taxon>Bacteria</taxon>
        <taxon>Bacillati</taxon>
        <taxon>Actinomycetota</taxon>
        <taxon>Actinomycetes</taxon>
        <taxon>Micrococcales</taxon>
        <taxon>Micrococcaceae</taxon>
        <taxon>Crystallibacter</taxon>
    </lineage>
</organism>
<feature type="transmembrane region" description="Helical" evidence="2">
    <location>
        <begin position="52"/>
        <end position="71"/>
    </location>
</feature>
<protein>
    <recommendedName>
        <fullName evidence="5">DUF3093 domain-containing protein</fullName>
    </recommendedName>
</protein>
<evidence type="ECO:0000256" key="2">
    <source>
        <dbReference type="SAM" id="Phobius"/>
    </source>
</evidence>
<reference evidence="3 4" key="1">
    <citation type="submission" date="2016-10" db="EMBL/GenBank/DDBJ databases">
        <authorList>
            <person name="de Groot N.N."/>
        </authorList>
    </citation>
    <scope>NUCLEOTIDE SEQUENCE [LARGE SCALE GENOMIC DNA]</scope>
    <source>
        <strain evidence="3 4">DSM 20117</strain>
    </source>
</reference>